<dbReference type="AlphaFoldDB" id="A0ABD3XGE1"/>
<gene>
    <name evidence="1" type="ORF">ACJMK2_025393</name>
</gene>
<evidence type="ECO:0000313" key="2">
    <source>
        <dbReference type="Proteomes" id="UP001634394"/>
    </source>
</evidence>
<keyword evidence="2" id="KW-1185">Reference proteome</keyword>
<protein>
    <submittedName>
        <fullName evidence="1">Uncharacterized protein</fullName>
    </submittedName>
</protein>
<evidence type="ECO:0000313" key="1">
    <source>
        <dbReference type="EMBL" id="KAL3885317.1"/>
    </source>
</evidence>
<dbReference type="Proteomes" id="UP001634394">
    <property type="component" value="Unassembled WGS sequence"/>
</dbReference>
<sequence length="229" mass="24556">MFSSFKIIVLHILSSPVKDMFMGHRGRAKEPVNVDIKGLVPGTGGGMQLGLSSLQQTFLPHPCISSEHICLHTRCVDGLQTGPGGCQYCACATKHTDTPATKETSTVPSNISNLHISTMPIISVNLTDINSHVTSTTTTQGVPTTKKVFTNPCILSMNTCDKDCGDHYVKGPEGCEYCLCQTMPNIPTTTAGPSARRDARMASLLKPTTASSVNVQTTVDNLAQDLEYR</sequence>
<reference evidence="1 2" key="1">
    <citation type="submission" date="2024-11" db="EMBL/GenBank/DDBJ databases">
        <title>Chromosome-level genome assembly of the freshwater bivalve Anodonta woodiana.</title>
        <authorList>
            <person name="Chen X."/>
        </authorList>
    </citation>
    <scope>NUCLEOTIDE SEQUENCE [LARGE SCALE GENOMIC DNA]</scope>
    <source>
        <strain evidence="1">MN2024</strain>
        <tissue evidence="1">Gills</tissue>
    </source>
</reference>
<dbReference type="EMBL" id="JBJQND010000002">
    <property type="protein sequence ID" value="KAL3885317.1"/>
    <property type="molecule type" value="Genomic_DNA"/>
</dbReference>
<name>A0ABD3XGE1_SINWO</name>
<accession>A0ABD3XGE1</accession>
<proteinExistence type="predicted"/>
<organism evidence="1 2">
    <name type="scientific">Sinanodonta woodiana</name>
    <name type="common">Chinese pond mussel</name>
    <name type="synonym">Anodonta woodiana</name>
    <dbReference type="NCBI Taxonomy" id="1069815"/>
    <lineage>
        <taxon>Eukaryota</taxon>
        <taxon>Metazoa</taxon>
        <taxon>Spiralia</taxon>
        <taxon>Lophotrochozoa</taxon>
        <taxon>Mollusca</taxon>
        <taxon>Bivalvia</taxon>
        <taxon>Autobranchia</taxon>
        <taxon>Heteroconchia</taxon>
        <taxon>Palaeoheterodonta</taxon>
        <taxon>Unionida</taxon>
        <taxon>Unionoidea</taxon>
        <taxon>Unionidae</taxon>
        <taxon>Unioninae</taxon>
        <taxon>Sinanodonta</taxon>
    </lineage>
</organism>
<comment type="caution">
    <text evidence="1">The sequence shown here is derived from an EMBL/GenBank/DDBJ whole genome shotgun (WGS) entry which is preliminary data.</text>
</comment>